<dbReference type="GO" id="GO:0009055">
    <property type="term" value="F:electron transfer activity"/>
    <property type="evidence" value="ECO:0007669"/>
    <property type="project" value="TreeGrafter"/>
</dbReference>
<dbReference type="Gene3D" id="3.10.20.30">
    <property type="match status" value="1"/>
</dbReference>
<evidence type="ECO:0000313" key="8">
    <source>
        <dbReference type="EMBL" id="KRO92769.1"/>
    </source>
</evidence>
<reference evidence="8 9" key="1">
    <citation type="submission" date="2015-10" db="EMBL/GenBank/DDBJ databases">
        <title>Metagenome-Assembled Genomes uncover a global brackish microbiome.</title>
        <authorList>
            <person name="Hugerth L.W."/>
            <person name="Larsson J."/>
            <person name="Alneberg J."/>
            <person name="Lindh M.V."/>
            <person name="Legrand C."/>
            <person name="Pinhassi J."/>
            <person name="Andersson A.F."/>
        </authorList>
    </citation>
    <scope>NUCLEOTIDE SEQUENCE [LARGE SCALE GENOMIC DNA]</scope>
    <source>
        <strain evidence="8">BACL26 MAG-121220-bin70</strain>
    </source>
</reference>
<dbReference type="InterPro" id="IPR001041">
    <property type="entry name" value="2Fe-2S_ferredoxin-type"/>
</dbReference>
<proteinExistence type="inferred from homology"/>
<dbReference type="AlphaFoldDB" id="A0A0R2U0D1"/>
<dbReference type="PANTHER" id="PTHR23426:SF65">
    <property type="entry name" value="FERREDOXIN-2, MITOCHONDRIAL"/>
    <property type="match status" value="1"/>
</dbReference>
<keyword evidence="2" id="KW-0001">2Fe-2S</keyword>
<dbReference type="InterPro" id="IPR012675">
    <property type="entry name" value="Beta-grasp_dom_sf"/>
</dbReference>
<evidence type="ECO:0000259" key="7">
    <source>
        <dbReference type="PROSITE" id="PS51085"/>
    </source>
</evidence>
<dbReference type="GO" id="GO:0051537">
    <property type="term" value="F:2 iron, 2 sulfur cluster binding"/>
    <property type="evidence" value="ECO:0007669"/>
    <property type="project" value="UniProtKB-KW"/>
</dbReference>
<comment type="cofactor">
    <cofactor evidence="6">
        <name>[2Fe-2S] cluster</name>
        <dbReference type="ChEBI" id="CHEBI:190135"/>
    </cofactor>
</comment>
<evidence type="ECO:0000256" key="2">
    <source>
        <dbReference type="ARBA" id="ARBA00022714"/>
    </source>
</evidence>
<dbReference type="PANTHER" id="PTHR23426">
    <property type="entry name" value="FERREDOXIN/ADRENODOXIN"/>
    <property type="match status" value="1"/>
</dbReference>
<keyword evidence="3" id="KW-0479">Metal-binding</keyword>
<comment type="similarity">
    <text evidence="1">Belongs to the adrenodoxin/putidaredoxin family.</text>
</comment>
<keyword evidence="5" id="KW-0411">Iron-sulfur</keyword>
<dbReference type="InterPro" id="IPR036010">
    <property type="entry name" value="2Fe-2S_ferredoxin-like_sf"/>
</dbReference>
<comment type="caution">
    <text evidence="8">The sequence shown here is derived from an EMBL/GenBank/DDBJ whole genome shotgun (WGS) entry which is preliminary data.</text>
</comment>
<dbReference type="GO" id="GO:0140647">
    <property type="term" value="P:P450-containing electron transport chain"/>
    <property type="evidence" value="ECO:0007669"/>
    <property type="project" value="InterPro"/>
</dbReference>
<keyword evidence="4" id="KW-0408">Iron</keyword>
<dbReference type="Proteomes" id="UP000051213">
    <property type="component" value="Unassembled WGS sequence"/>
</dbReference>
<dbReference type="PRINTS" id="PR00355">
    <property type="entry name" value="ADRENODOXIN"/>
</dbReference>
<dbReference type="EMBL" id="LICA01000304">
    <property type="protein sequence ID" value="KRO92769.1"/>
    <property type="molecule type" value="Genomic_DNA"/>
</dbReference>
<sequence length="106" mass="11612">MPAITYIEFDGTEYHVDVAVGSSVMEGALNNMIDGIVAECGGCCVCCTCHCMIDPEWAEIAGEPGQEEAELLEMVDVREQTSRLSCQIQVTEEMDGMVVRLPESQY</sequence>
<evidence type="ECO:0000256" key="3">
    <source>
        <dbReference type="ARBA" id="ARBA00022723"/>
    </source>
</evidence>
<name>A0A0R2U0D1_9GAMM</name>
<dbReference type="SUPFAM" id="SSF54292">
    <property type="entry name" value="2Fe-2S ferredoxin-like"/>
    <property type="match status" value="1"/>
</dbReference>
<gene>
    <name evidence="8" type="ORF">ABS24_06690</name>
</gene>
<evidence type="ECO:0000313" key="9">
    <source>
        <dbReference type="Proteomes" id="UP000051213"/>
    </source>
</evidence>
<protein>
    <recommendedName>
        <fullName evidence="7">2Fe-2S ferredoxin-type domain-containing protein</fullName>
    </recommendedName>
</protein>
<evidence type="ECO:0000256" key="1">
    <source>
        <dbReference type="ARBA" id="ARBA00010914"/>
    </source>
</evidence>
<evidence type="ECO:0000256" key="5">
    <source>
        <dbReference type="ARBA" id="ARBA00023014"/>
    </source>
</evidence>
<dbReference type="InterPro" id="IPR001055">
    <property type="entry name" value="Adrenodoxin-like"/>
</dbReference>
<dbReference type="GO" id="GO:0046872">
    <property type="term" value="F:metal ion binding"/>
    <property type="evidence" value="ECO:0007669"/>
    <property type="project" value="UniProtKB-KW"/>
</dbReference>
<evidence type="ECO:0000256" key="6">
    <source>
        <dbReference type="ARBA" id="ARBA00034078"/>
    </source>
</evidence>
<evidence type="ECO:0000256" key="4">
    <source>
        <dbReference type="ARBA" id="ARBA00023004"/>
    </source>
</evidence>
<dbReference type="PROSITE" id="PS51085">
    <property type="entry name" value="2FE2S_FER_2"/>
    <property type="match status" value="1"/>
</dbReference>
<accession>A0A0R2U0D1</accession>
<organism evidence="8 9">
    <name type="scientific">SAR92 bacterium BACL26 MAG-121220-bin70</name>
    <dbReference type="NCBI Taxonomy" id="1655626"/>
    <lineage>
        <taxon>Bacteria</taxon>
        <taxon>Pseudomonadati</taxon>
        <taxon>Pseudomonadota</taxon>
        <taxon>Gammaproteobacteria</taxon>
        <taxon>Cellvibrionales</taxon>
        <taxon>Porticoccaceae</taxon>
        <taxon>SAR92 clade</taxon>
    </lineage>
</organism>
<feature type="domain" description="2Fe-2S ferredoxin-type" evidence="7">
    <location>
        <begin position="2"/>
        <end position="105"/>
    </location>
</feature>